<dbReference type="SUPFAM" id="SSF53649">
    <property type="entry name" value="Alkaline phosphatase-like"/>
    <property type="match status" value="1"/>
</dbReference>
<feature type="domain" description="Sulfatase N-terminal" evidence="3">
    <location>
        <begin position="10"/>
        <end position="383"/>
    </location>
</feature>
<keyword evidence="2" id="KW-0378">Hydrolase</keyword>
<dbReference type="CDD" id="cd16028">
    <property type="entry name" value="PMH"/>
    <property type="match status" value="1"/>
</dbReference>
<keyword evidence="1" id="KW-0479">Metal-binding</keyword>
<dbReference type="AlphaFoldDB" id="A0A2T1HPA8"/>
<dbReference type="Gene3D" id="3.40.720.10">
    <property type="entry name" value="Alkaline Phosphatase, subunit A"/>
    <property type="match status" value="1"/>
</dbReference>
<evidence type="ECO:0000256" key="2">
    <source>
        <dbReference type="ARBA" id="ARBA00022801"/>
    </source>
</evidence>
<dbReference type="InterPro" id="IPR000917">
    <property type="entry name" value="Sulfatase_N"/>
</dbReference>
<evidence type="ECO:0000256" key="1">
    <source>
        <dbReference type="ARBA" id="ARBA00022723"/>
    </source>
</evidence>
<dbReference type="PANTHER" id="PTHR45953">
    <property type="entry name" value="IDURONATE 2-SULFATASE"/>
    <property type="match status" value="1"/>
</dbReference>
<dbReference type="Pfam" id="PF00884">
    <property type="entry name" value="Sulfatase"/>
    <property type="match status" value="1"/>
</dbReference>
<dbReference type="GO" id="GO:0008484">
    <property type="term" value="F:sulfuric ester hydrolase activity"/>
    <property type="evidence" value="ECO:0007669"/>
    <property type="project" value="TreeGrafter"/>
</dbReference>
<sequence>MADAEKPRRKVLFITTDQWRADALDLAPGLDIAPNLRALAAEGVTFKRHYTNAAPCGPARATLLTGLYPFVHRSVRNGTPLDARFSNVFMEARRGGYDPVLFGYTDSSIDPRTTVPGDPRTRTFEGLPPGLRLEAALNEASLEPWLTDLAKRGYELPKRLRNIYHHPGSTNEMKRFSRGAALYRAEDSDTAWLTDKLLDFWRLRAKEDWFVHFVWYRPHPPFIAPEPYNRLVPAEAVSRPSRRATIEEERAVHPFLDAWLCEQDTADYLKTQVNAQKLSADQIQDMRAVYLGLIAEIDAHLGRLVEHLKQTGEWEETLVIFTSDHGELLGDHWCWGKGGFHDPSNHVPLVIRTPGMPEETRGRVVEAFTESVDIVPTILEWIGQQPTPEMNGLSLLPWIRGETPEAWRDSVFWEFDFRTLGGGGLESDLGLTPDQCTLNVIREDRWKYVHFTALPPLLYDLANDPGEFTNLADDAAHASERARLAGRLLSHRMLHAERTLTNTKLAHSGVKTWTGPRGFTPSAL</sequence>
<reference evidence="5" key="1">
    <citation type="submission" date="2018-03" db="EMBL/GenBank/DDBJ databases">
        <authorList>
            <person name="Sun L."/>
            <person name="Liu H."/>
            <person name="Chen W."/>
            <person name="Huang K."/>
            <person name="Liu W."/>
            <person name="Gao X."/>
        </authorList>
    </citation>
    <scope>NUCLEOTIDE SEQUENCE [LARGE SCALE GENOMIC DNA]</scope>
    <source>
        <strain evidence="5">SH9</strain>
    </source>
</reference>
<comment type="caution">
    <text evidence="4">The sequence shown here is derived from an EMBL/GenBank/DDBJ whole genome shotgun (WGS) entry which is preliminary data.</text>
</comment>
<dbReference type="EMBL" id="PVZS01000024">
    <property type="protein sequence ID" value="PSC03502.1"/>
    <property type="molecule type" value="Genomic_DNA"/>
</dbReference>
<dbReference type="InterPro" id="IPR017850">
    <property type="entry name" value="Alkaline_phosphatase_core_sf"/>
</dbReference>
<protein>
    <recommendedName>
        <fullName evidence="3">Sulfatase N-terminal domain-containing protein</fullName>
    </recommendedName>
</protein>
<keyword evidence="5" id="KW-1185">Reference proteome</keyword>
<organism evidence="4 5">
    <name type="scientific">Alsobacter soli</name>
    <dbReference type="NCBI Taxonomy" id="2109933"/>
    <lineage>
        <taxon>Bacteria</taxon>
        <taxon>Pseudomonadati</taxon>
        <taxon>Pseudomonadota</taxon>
        <taxon>Alphaproteobacteria</taxon>
        <taxon>Hyphomicrobiales</taxon>
        <taxon>Alsobacteraceae</taxon>
        <taxon>Alsobacter</taxon>
    </lineage>
</organism>
<dbReference type="RefSeq" id="WP_106338589.1">
    <property type="nucleotide sequence ID" value="NZ_PVZS01000024.1"/>
</dbReference>
<dbReference type="Proteomes" id="UP000239772">
    <property type="component" value="Unassembled WGS sequence"/>
</dbReference>
<dbReference type="OrthoDB" id="9795675at2"/>
<evidence type="ECO:0000259" key="3">
    <source>
        <dbReference type="Pfam" id="PF00884"/>
    </source>
</evidence>
<evidence type="ECO:0000313" key="5">
    <source>
        <dbReference type="Proteomes" id="UP000239772"/>
    </source>
</evidence>
<evidence type="ECO:0000313" key="4">
    <source>
        <dbReference type="EMBL" id="PSC03502.1"/>
    </source>
</evidence>
<dbReference type="PANTHER" id="PTHR45953:SF1">
    <property type="entry name" value="IDURONATE 2-SULFATASE"/>
    <property type="match status" value="1"/>
</dbReference>
<name>A0A2T1HPA8_9HYPH</name>
<dbReference type="GO" id="GO:0046872">
    <property type="term" value="F:metal ion binding"/>
    <property type="evidence" value="ECO:0007669"/>
    <property type="project" value="UniProtKB-KW"/>
</dbReference>
<proteinExistence type="predicted"/>
<dbReference type="GO" id="GO:0005737">
    <property type="term" value="C:cytoplasm"/>
    <property type="evidence" value="ECO:0007669"/>
    <property type="project" value="TreeGrafter"/>
</dbReference>
<accession>A0A2T1HPA8</accession>
<gene>
    <name evidence="4" type="ORF">SLNSH_18490</name>
</gene>